<reference evidence="2" key="1">
    <citation type="submission" date="2022-01" db="EMBL/GenBank/DDBJ databases">
        <authorList>
            <person name="King R."/>
        </authorList>
    </citation>
    <scope>NUCLEOTIDE SEQUENCE</scope>
</reference>
<dbReference type="EMBL" id="OU898279">
    <property type="protein sequence ID" value="CAG9834050.1"/>
    <property type="molecule type" value="Genomic_DNA"/>
</dbReference>
<feature type="region of interest" description="Disordered" evidence="1">
    <location>
        <begin position="39"/>
        <end position="75"/>
    </location>
</feature>
<dbReference type="OrthoDB" id="6765552at2759"/>
<proteinExistence type="predicted"/>
<evidence type="ECO:0000313" key="3">
    <source>
        <dbReference type="Proteomes" id="UP001153709"/>
    </source>
</evidence>
<accession>A0A9N9XCJ7</accession>
<evidence type="ECO:0000313" key="2">
    <source>
        <dbReference type="EMBL" id="CAG9834050.1"/>
    </source>
</evidence>
<sequence length="122" mass="13998">MRKSVYSMTSETLYFVHIKLGNAVVGYIQYSNFTEDGLVEPGSSTGKKRKKNNSVWKRSKSELERNSGKSDLNSRGRIVSKKQFFHGVCSSPRKCHLLLSLEKRKNIFQSFYILSDFNLHTA</sequence>
<name>A0A9N9XCJ7_DIABA</name>
<feature type="compositionally biased region" description="Basic and acidic residues" evidence="1">
    <location>
        <begin position="59"/>
        <end position="74"/>
    </location>
</feature>
<keyword evidence="3" id="KW-1185">Reference proteome</keyword>
<protein>
    <submittedName>
        <fullName evidence="2">Uncharacterized protein</fullName>
    </submittedName>
</protein>
<dbReference type="Proteomes" id="UP001153709">
    <property type="component" value="Chromosome 4"/>
</dbReference>
<organism evidence="2 3">
    <name type="scientific">Diabrotica balteata</name>
    <name type="common">Banded cucumber beetle</name>
    <dbReference type="NCBI Taxonomy" id="107213"/>
    <lineage>
        <taxon>Eukaryota</taxon>
        <taxon>Metazoa</taxon>
        <taxon>Ecdysozoa</taxon>
        <taxon>Arthropoda</taxon>
        <taxon>Hexapoda</taxon>
        <taxon>Insecta</taxon>
        <taxon>Pterygota</taxon>
        <taxon>Neoptera</taxon>
        <taxon>Endopterygota</taxon>
        <taxon>Coleoptera</taxon>
        <taxon>Polyphaga</taxon>
        <taxon>Cucujiformia</taxon>
        <taxon>Chrysomeloidea</taxon>
        <taxon>Chrysomelidae</taxon>
        <taxon>Galerucinae</taxon>
        <taxon>Diabroticina</taxon>
        <taxon>Diabroticites</taxon>
        <taxon>Diabrotica</taxon>
    </lineage>
</organism>
<dbReference type="AlphaFoldDB" id="A0A9N9XCJ7"/>
<evidence type="ECO:0000256" key="1">
    <source>
        <dbReference type="SAM" id="MobiDB-lite"/>
    </source>
</evidence>
<gene>
    <name evidence="2" type="ORF">DIABBA_LOCUS7401</name>
</gene>